<accession>A0A4S2GWW1</accession>
<feature type="transmembrane region" description="Helical" evidence="6">
    <location>
        <begin position="144"/>
        <end position="174"/>
    </location>
</feature>
<evidence type="ECO:0000256" key="4">
    <source>
        <dbReference type="ARBA" id="ARBA00022989"/>
    </source>
</evidence>
<dbReference type="PIRSF" id="PIRSF035875">
    <property type="entry name" value="RNase_BN"/>
    <property type="match status" value="1"/>
</dbReference>
<comment type="caution">
    <text evidence="7">The sequence shown here is derived from an EMBL/GenBank/DDBJ whole genome shotgun (WGS) entry which is preliminary data.</text>
</comment>
<keyword evidence="3 6" id="KW-0812">Transmembrane</keyword>
<dbReference type="GO" id="GO:0005886">
    <property type="term" value="C:plasma membrane"/>
    <property type="evidence" value="ECO:0007669"/>
    <property type="project" value="UniProtKB-SubCell"/>
</dbReference>
<dbReference type="NCBIfam" id="TIGR00765">
    <property type="entry name" value="yihY_not_rbn"/>
    <property type="match status" value="1"/>
</dbReference>
<dbReference type="Pfam" id="PF03631">
    <property type="entry name" value="Virul_fac_BrkB"/>
    <property type="match status" value="1"/>
</dbReference>
<feature type="transmembrane region" description="Helical" evidence="6">
    <location>
        <begin position="186"/>
        <end position="206"/>
    </location>
</feature>
<feature type="transmembrane region" description="Helical" evidence="6">
    <location>
        <begin position="218"/>
        <end position="240"/>
    </location>
</feature>
<dbReference type="InterPro" id="IPR017039">
    <property type="entry name" value="Virul_fac_BrkB"/>
</dbReference>
<evidence type="ECO:0000256" key="1">
    <source>
        <dbReference type="ARBA" id="ARBA00004651"/>
    </source>
</evidence>
<evidence type="ECO:0000313" key="7">
    <source>
        <dbReference type="EMBL" id="TGY87577.1"/>
    </source>
</evidence>
<name>A0A4S2GWW1_9PROT</name>
<keyword evidence="4 6" id="KW-1133">Transmembrane helix</keyword>
<feature type="transmembrane region" description="Helical" evidence="6">
    <location>
        <begin position="32"/>
        <end position="58"/>
    </location>
</feature>
<evidence type="ECO:0000256" key="3">
    <source>
        <dbReference type="ARBA" id="ARBA00022692"/>
    </source>
</evidence>
<protein>
    <submittedName>
        <fullName evidence="7">YihY/virulence factor BrkB family protein</fullName>
    </submittedName>
</protein>
<evidence type="ECO:0000313" key="8">
    <source>
        <dbReference type="Proteomes" id="UP000308054"/>
    </source>
</evidence>
<sequence>MGLSGLIPDAIRTNTFAKALVRAVRHAAADNLSFIAGGVAFFGFLSIFPAIAAAVMVWGRFAEPEAIGTRLQPLSRAMPDSAFEVIRDQLVAIASSSPANLTFGALVALLLAFWSAAKGARALIAAMNISYAESESRGFIESNLLALAFTLGGIVYGLISLALMGVLPALLAAIQLGAWATVAIEAGRWLLAVLLFSSGLCLVYRFAPDRAPAHWRWILPGAVLATGLWIAASWAFSLYVSNIADFNATFGALGSVAVLMFWMWISAFIVCFGAVVNAELEPRERGEAMVT</sequence>
<dbReference type="EMBL" id="SRXW01000005">
    <property type="protein sequence ID" value="TGY87577.1"/>
    <property type="molecule type" value="Genomic_DNA"/>
</dbReference>
<proteinExistence type="predicted"/>
<organism evidence="7 8">
    <name type="scientific">Marinicauda algicola</name>
    <dbReference type="NCBI Taxonomy" id="2029849"/>
    <lineage>
        <taxon>Bacteria</taxon>
        <taxon>Pseudomonadati</taxon>
        <taxon>Pseudomonadota</taxon>
        <taxon>Alphaproteobacteria</taxon>
        <taxon>Maricaulales</taxon>
        <taxon>Maricaulaceae</taxon>
        <taxon>Marinicauda</taxon>
    </lineage>
</organism>
<keyword evidence="5 6" id="KW-0472">Membrane</keyword>
<gene>
    <name evidence="7" type="ORF">E5163_14165</name>
</gene>
<reference evidence="7 8" key="1">
    <citation type="journal article" date="2017" name="Int. J. Syst. Evol. Microbiol.">
        <title>Marinicauda algicola sp. nov., isolated from a marine red alga Rhodosorus marinus.</title>
        <authorList>
            <person name="Jeong S.E."/>
            <person name="Jeon S.H."/>
            <person name="Chun B.H."/>
            <person name="Kim D.W."/>
            <person name="Jeon C.O."/>
        </authorList>
    </citation>
    <scope>NUCLEOTIDE SEQUENCE [LARGE SCALE GENOMIC DNA]</scope>
    <source>
        <strain evidence="7 8">JCM 31718</strain>
    </source>
</reference>
<dbReference type="OrthoDB" id="9781030at2"/>
<dbReference type="Proteomes" id="UP000308054">
    <property type="component" value="Unassembled WGS sequence"/>
</dbReference>
<evidence type="ECO:0000256" key="2">
    <source>
        <dbReference type="ARBA" id="ARBA00022475"/>
    </source>
</evidence>
<dbReference type="RefSeq" id="WP_135997136.1">
    <property type="nucleotide sequence ID" value="NZ_CP071057.1"/>
</dbReference>
<dbReference type="PANTHER" id="PTHR30213:SF0">
    <property type="entry name" value="UPF0761 MEMBRANE PROTEIN YIHY"/>
    <property type="match status" value="1"/>
</dbReference>
<comment type="subcellular location">
    <subcellularLocation>
        <location evidence="1">Cell membrane</location>
        <topology evidence="1">Multi-pass membrane protein</topology>
    </subcellularLocation>
</comment>
<evidence type="ECO:0000256" key="6">
    <source>
        <dbReference type="SAM" id="Phobius"/>
    </source>
</evidence>
<keyword evidence="2" id="KW-1003">Cell membrane</keyword>
<feature type="transmembrane region" description="Helical" evidence="6">
    <location>
        <begin position="103"/>
        <end position="124"/>
    </location>
</feature>
<dbReference type="AlphaFoldDB" id="A0A4S2GWW1"/>
<evidence type="ECO:0000256" key="5">
    <source>
        <dbReference type="ARBA" id="ARBA00023136"/>
    </source>
</evidence>
<feature type="transmembrane region" description="Helical" evidence="6">
    <location>
        <begin position="252"/>
        <end position="276"/>
    </location>
</feature>
<dbReference type="PANTHER" id="PTHR30213">
    <property type="entry name" value="INNER MEMBRANE PROTEIN YHJD"/>
    <property type="match status" value="1"/>
</dbReference>
<keyword evidence="8" id="KW-1185">Reference proteome</keyword>